<dbReference type="GO" id="GO:0097361">
    <property type="term" value="C:cytosolic [4Fe-4S] assembly targeting complex"/>
    <property type="evidence" value="ECO:0000318"/>
    <property type="project" value="GO_Central"/>
</dbReference>
<reference evidence="3 4" key="1">
    <citation type="journal article" date="2003" name="PLoS Biol.">
        <title>The genome sequence of Caenorhabditis briggsae: a platform for comparative genomics.</title>
        <authorList>
            <person name="Stein L.D."/>
            <person name="Bao Z."/>
            <person name="Blasiar D."/>
            <person name="Blumenthal T."/>
            <person name="Brent M.R."/>
            <person name="Chen N."/>
            <person name="Chinwalla A."/>
            <person name="Clarke L."/>
            <person name="Clee C."/>
            <person name="Coghlan A."/>
            <person name="Coulson A."/>
            <person name="D'Eustachio P."/>
            <person name="Fitch D.H."/>
            <person name="Fulton L.A."/>
            <person name="Fulton R.E."/>
            <person name="Griffiths-Jones S."/>
            <person name="Harris T.W."/>
            <person name="Hillier L.W."/>
            <person name="Kamath R."/>
            <person name="Kuwabara P.E."/>
            <person name="Mardis E.R."/>
            <person name="Marra M.A."/>
            <person name="Miner T.L."/>
            <person name="Minx P."/>
            <person name="Mullikin J.C."/>
            <person name="Plumb R.W."/>
            <person name="Rogers J."/>
            <person name="Schein J.E."/>
            <person name="Sohrmann M."/>
            <person name="Spieth J."/>
            <person name="Stajich J.E."/>
            <person name="Wei C."/>
            <person name="Willey D."/>
            <person name="Wilson R.K."/>
            <person name="Durbin R."/>
            <person name="Waterston R.H."/>
        </authorList>
    </citation>
    <scope>NUCLEOTIDE SEQUENCE [LARGE SCALE GENOMIC DNA]</scope>
    <source>
        <strain evidence="3 4">AF16</strain>
    </source>
</reference>
<dbReference type="GO" id="GO:0016226">
    <property type="term" value="P:iron-sulfur cluster assembly"/>
    <property type="evidence" value="ECO:0007669"/>
    <property type="project" value="UniProtKB-UniRule"/>
</dbReference>
<evidence type="ECO:0000259" key="2">
    <source>
        <dbReference type="Pfam" id="PF14500"/>
    </source>
</evidence>
<comment type="subcellular location">
    <subcellularLocation>
        <location evidence="1">Cytoplasm</location>
        <location evidence="1">Cytoskeleton</location>
        <location evidence="1">Spindle</location>
    </subcellularLocation>
    <subcellularLocation>
        <location evidence="1">Nucleus</location>
    </subcellularLocation>
</comment>
<dbReference type="eggNOG" id="KOG1967">
    <property type="taxonomic scope" value="Eukaryota"/>
</dbReference>
<sequence length="1027" mass="117801">MKSKRDANANEKKPMRRFINGKVCPPPLMFSQDSRHHLGYHSFSREMWCACRRHAPCPKVKRVVIDKMNGIEDDKSFQDWYRLLVEERSMSLSNFMEAKRNGMLSDFPEKREQTIEGIIEVISKFPYDFLQKEEVSLLLNYFLNSIESSALTGGAVIRGVHHLVLKSKNLPDNLEVSLIRILFKEGNMQSWSQKERQLQYDILIWLLKNKISYLKALGSDFLATFMKSVSGERDPRCLVHMFSAFLEVSSNIALGPFTEDMFETIACYFPVEFKPQKGDTITREYLAASCASCLVSSPSFAPFCFLFIDEKLNDDDCSDEEYRDVLNLLIIACDRFPAQKNLSLLEPLIDGVRKVGLNPKNKGEMLPYVAESFEALVRMCVRSSENNQRAIEAVVSNIIENSEPFVLQAEMGLCKKALHLLRSAFHSLPSNHAKQILNQVIAWILNLIHGDSVNAAGNKADIVQEGLEYLINWIHLASANKGLSIDTLKVFEQSIIESCSRAREYKPQEALTSIYECASTYVQLECASDDLVSQCRSYIALALRTPINTDVQLRSLLKLIRNYTSRYFDQVQIVLNDNAISTWNSEKVLPILCAMSSSQDAWSLLRNHVIAELKNRMNNSTAEGSMDCYVELMRACTDNEQLFMDYFETFESVYSKVDCDDPERVAMVLQTASLLLPEEEHQKFMNKIASQYSILAEVESQLLLFDKKYILSYLQNKSIQDLQKVSEFSLPERSTRQLFFACVNRFNLDDKMNIPEKYHLAEVKAKLLRNAPFCLNLYEGLLDKIASDDTVNASSSFEYFLDFESSDCNPEKCRYETGSPLWRQRIFCQIVPIFKKKFEESGKKKHRLVEMLPHLLQFAVPLDSEQLKKQYAMLLPVVIQTISIEGVIPSHVTRTIPMFLNISEPLQMDDLRTVVKYLCAIVKNGESNMSNLEDALNGLNILARRQPPKLLHSEVPLVVTSINKILGHRKRLLRMMAADVKNNCRHRMRILLTISLSVLDNYSKPQNWKQHHYMQNRSCRRATAELQ</sequence>
<dbReference type="Pfam" id="PF14500">
    <property type="entry name" value="MMS19_N"/>
    <property type="match status" value="1"/>
</dbReference>
<keyword evidence="1" id="KW-0206">Cytoskeleton</keyword>
<proteinExistence type="inferred from homology"/>
<dbReference type="PANTHER" id="PTHR12891:SF0">
    <property type="entry name" value="MMS19 NUCLEOTIDE EXCISION REPAIR PROTEIN HOMOLOG"/>
    <property type="match status" value="1"/>
</dbReference>
<keyword evidence="1" id="KW-0227">DNA damage</keyword>
<dbReference type="GO" id="GO:0006281">
    <property type="term" value="P:DNA repair"/>
    <property type="evidence" value="ECO:0007669"/>
    <property type="project" value="UniProtKB-UniRule"/>
</dbReference>
<dbReference type="RefSeq" id="XP_002636914.1">
    <property type="nucleotide sequence ID" value="XM_002636868.1"/>
</dbReference>
<dbReference type="OMA" id="WRQRIFC"/>
<dbReference type="InParanoid" id="A8X984"/>
<evidence type="ECO:0000313" key="5">
    <source>
        <dbReference type="WormBase" id="CBG09378"/>
    </source>
</evidence>
<dbReference type="FunCoup" id="A8X984">
    <property type="interactions" value="2"/>
</dbReference>
<keyword evidence="1" id="KW-0963">Cytoplasm</keyword>
<evidence type="ECO:0000313" key="4">
    <source>
        <dbReference type="Proteomes" id="UP000008549"/>
    </source>
</evidence>
<dbReference type="AlphaFoldDB" id="A8X984"/>
<dbReference type="HOGENOM" id="CLU_306582_0_0_1"/>
<accession>A8X984</accession>
<gene>
    <name evidence="5" type="primary">mms-19</name>
    <name evidence="3 5" type="ORF">CBG09378</name>
    <name evidence="3" type="ORF">CBG_09378</name>
</gene>
<organism evidence="3 4">
    <name type="scientific">Caenorhabditis briggsae</name>
    <dbReference type="NCBI Taxonomy" id="6238"/>
    <lineage>
        <taxon>Eukaryota</taxon>
        <taxon>Metazoa</taxon>
        <taxon>Ecdysozoa</taxon>
        <taxon>Nematoda</taxon>
        <taxon>Chromadorea</taxon>
        <taxon>Rhabditida</taxon>
        <taxon>Rhabditina</taxon>
        <taxon>Rhabditomorpha</taxon>
        <taxon>Rhabditoidea</taxon>
        <taxon>Rhabditidae</taxon>
        <taxon>Peloderinae</taxon>
        <taxon>Caenorhabditis</taxon>
    </lineage>
</organism>
<comment type="similarity">
    <text evidence="1">Belongs to the MET18/MMS19 family.</text>
</comment>
<dbReference type="Proteomes" id="UP000008549">
    <property type="component" value="Unassembled WGS sequence"/>
</dbReference>
<keyword evidence="4" id="KW-1185">Reference proteome</keyword>
<name>A8X984_CAEBR</name>
<dbReference type="InterPro" id="IPR029240">
    <property type="entry name" value="MMS19_N"/>
</dbReference>
<dbReference type="SUPFAM" id="SSF48371">
    <property type="entry name" value="ARM repeat"/>
    <property type="match status" value="1"/>
</dbReference>
<dbReference type="EMBL" id="HE600954">
    <property type="protein sequence ID" value="CAP29196.1"/>
    <property type="molecule type" value="Genomic_DNA"/>
</dbReference>
<dbReference type="GeneID" id="8578909"/>
<keyword evidence="1" id="KW-0234">DNA repair</keyword>
<dbReference type="PANTHER" id="PTHR12891">
    <property type="entry name" value="DNA REPAIR/TRANSCRIPTION PROTEIN MET18/MMS19"/>
    <property type="match status" value="1"/>
</dbReference>
<dbReference type="STRING" id="6238.A8X984"/>
<dbReference type="KEGG" id="cbr:CBG_09378"/>
<evidence type="ECO:0000313" key="3">
    <source>
        <dbReference type="EMBL" id="CAP29196.1"/>
    </source>
</evidence>
<feature type="domain" description="MMS19 N-terminal" evidence="2">
    <location>
        <begin position="106"/>
        <end position="354"/>
    </location>
</feature>
<evidence type="ECO:0000256" key="1">
    <source>
        <dbReference type="RuleBase" id="RU367072"/>
    </source>
</evidence>
<dbReference type="CTD" id="8578909"/>
<dbReference type="GO" id="GO:0005819">
    <property type="term" value="C:spindle"/>
    <property type="evidence" value="ECO:0007669"/>
    <property type="project" value="UniProtKB-SubCell"/>
</dbReference>
<dbReference type="InterPro" id="IPR039920">
    <property type="entry name" value="MMS19"/>
</dbReference>
<reference evidence="3 4" key="2">
    <citation type="journal article" date="2011" name="PLoS Genet.">
        <title>Caenorhabditis briggsae recombinant inbred line genotypes reveal inter-strain incompatibility and the evolution of recombination.</title>
        <authorList>
            <person name="Ross J.A."/>
            <person name="Koboldt D.C."/>
            <person name="Staisch J.E."/>
            <person name="Chamberlin H.M."/>
            <person name="Gupta B.P."/>
            <person name="Miller R.D."/>
            <person name="Baird S.E."/>
            <person name="Haag E.S."/>
        </authorList>
    </citation>
    <scope>NUCLEOTIDE SEQUENCE [LARGE SCALE GENOMIC DNA]</scope>
    <source>
        <strain evidence="3 4">AF16</strain>
    </source>
</reference>
<protein>
    <recommendedName>
        <fullName evidence="1">MMS19 nucleotide excision repair protein</fullName>
    </recommendedName>
</protein>
<dbReference type="GO" id="GO:0051604">
    <property type="term" value="P:protein maturation"/>
    <property type="evidence" value="ECO:0000318"/>
    <property type="project" value="GO_Central"/>
</dbReference>
<comment type="subunit">
    <text evidence="1">Component of the CIA complex.</text>
</comment>
<comment type="function">
    <text evidence="1">Key component of the cytosolic iron-sulfur protein assembly (CIA) complex, a multiprotein complex that mediates the incorporation of iron-sulfur cluster into apoproteins specifically involved in DNA metabolism and genomic integrity. In the CIA complex, MMS19 acts as an adapter between early-acting CIA components and a subset of cellular target iron-sulfur proteins.</text>
</comment>
<keyword evidence="1" id="KW-0539">Nucleus</keyword>
<dbReference type="WormBase" id="CBG09378">
    <property type="protein sequence ID" value="CBP43855"/>
    <property type="gene ID" value="WBGene00030974"/>
    <property type="gene designation" value="Cbr-mms-19"/>
</dbReference>
<dbReference type="GO" id="GO:0005634">
    <property type="term" value="C:nucleus"/>
    <property type="evidence" value="ECO:0007669"/>
    <property type="project" value="UniProtKB-SubCell"/>
</dbReference>
<dbReference type="InterPro" id="IPR016024">
    <property type="entry name" value="ARM-type_fold"/>
</dbReference>